<dbReference type="Gene3D" id="3.30.60.30">
    <property type="match status" value="3"/>
</dbReference>
<comment type="caution">
    <text evidence="6">The sequence shown here is derived from an EMBL/GenBank/DDBJ whole genome shotgun (WGS) entry which is preliminary data.</text>
</comment>
<accession>A0A080ZH41</accession>
<dbReference type="SMART" id="SM00280">
    <property type="entry name" value="KAZAL"/>
    <property type="match status" value="3"/>
</dbReference>
<dbReference type="PANTHER" id="PTHR10913:SF45">
    <property type="entry name" value="FOLLISTATIN, ISOFORM A-RELATED"/>
    <property type="match status" value="1"/>
</dbReference>
<feature type="compositionally biased region" description="Low complexity" evidence="4">
    <location>
        <begin position="218"/>
        <end position="231"/>
    </location>
</feature>
<dbReference type="InterPro" id="IPR036058">
    <property type="entry name" value="Kazal_dom_sf"/>
</dbReference>
<evidence type="ECO:0000256" key="1">
    <source>
        <dbReference type="ARBA" id="ARBA00022690"/>
    </source>
</evidence>
<dbReference type="AlphaFoldDB" id="A0A080ZH41"/>
<dbReference type="CDD" id="cd00104">
    <property type="entry name" value="KAZAL_FS"/>
    <property type="match status" value="3"/>
</dbReference>
<feature type="domain" description="Kazal-like" evidence="5">
    <location>
        <begin position="83"/>
        <end position="136"/>
    </location>
</feature>
<dbReference type="InterPro" id="IPR050653">
    <property type="entry name" value="Prot_Inhib_GrowthFact_Antg"/>
</dbReference>
<dbReference type="Proteomes" id="UP000028582">
    <property type="component" value="Unassembled WGS sequence"/>
</dbReference>
<dbReference type="PROSITE" id="PS51465">
    <property type="entry name" value="KAZAL_2"/>
    <property type="match status" value="3"/>
</dbReference>
<organism evidence="6 7">
    <name type="scientific">Phytophthora nicotianae P1976</name>
    <dbReference type="NCBI Taxonomy" id="1317066"/>
    <lineage>
        <taxon>Eukaryota</taxon>
        <taxon>Sar</taxon>
        <taxon>Stramenopiles</taxon>
        <taxon>Oomycota</taxon>
        <taxon>Peronosporomycetes</taxon>
        <taxon>Peronosporales</taxon>
        <taxon>Peronosporaceae</taxon>
        <taxon>Phytophthora</taxon>
    </lineage>
</organism>
<dbReference type="Pfam" id="PF07648">
    <property type="entry name" value="Kazal_2"/>
    <property type="match status" value="1"/>
</dbReference>
<evidence type="ECO:0000256" key="2">
    <source>
        <dbReference type="ARBA" id="ARBA00022900"/>
    </source>
</evidence>
<evidence type="ECO:0000259" key="5">
    <source>
        <dbReference type="PROSITE" id="PS51465"/>
    </source>
</evidence>
<keyword evidence="2" id="KW-0722">Serine protease inhibitor</keyword>
<feature type="domain" description="Kazal-like" evidence="5">
    <location>
        <begin position="149"/>
        <end position="201"/>
    </location>
</feature>
<dbReference type="SUPFAM" id="SSF100895">
    <property type="entry name" value="Kazal-type serine protease inhibitors"/>
    <property type="match status" value="3"/>
</dbReference>
<dbReference type="PANTHER" id="PTHR10913">
    <property type="entry name" value="FOLLISTATIN-RELATED"/>
    <property type="match status" value="1"/>
</dbReference>
<dbReference type="InterPro" id="IPR002350">
    <property type="entry name" value="Kazal_dom"/>
</dbReference>
<proteinExistence type="predicted"/>
<dbReference type="GO" id="GO:0005576">
    <property type="term" value="C:extracellular region"/>
    <property type="evidence" value="ECO:0007669"/>
    <property type="project" value="TreeGrafter"/>
</dbReference>
<dbReference type="OrthoDB" id="60813at2759"/>
<reference evidence="6 7" key="1">
    <citation type="submission" date="2013-11" db="EMBL/GenBank/DDBJ databases">
        <title>The Genome Sequence of Phytophthora parasitica P1976.</title>
        <authorList>
            <consortium name="The Broad Institute Genomics Platform"/>
            <person name="Russ C."/>
            <person name="Tyler B."/>
            <person name="Panabieres F."/>
            <person name="Shan W."/>
            <person name="Tripathy S."/>
            <person name="Grunwald N."/>
            <person name="Machado M."/>
            <person name="Johnson C.S."/>
            <person name="Walker B."/>
            <person name="Young S."/>
            <person name="Zeng Q."/>
            <person name="Gargeya S."/>
            <person name="Fitzgerald M."/>
            <person name="Haas B."/>
            <person name="Abouelleil A."/>
            <person name="Allen A.W."/>
            <person name="Alvarado L."/>
            <person name="Arachchi H.M."/>
            <person name="Berlin A.M."/>
            <person name="Chapman S.B."/>
            <person name="Gainer-Dewar J."/>
            <person name="Goldberg J."/>
            <person name="Griggs A."/>
            <person name="Gujja S."/>
            <person name="Hansen M."/>
            <person name="Howarth C."/>
            <person name="Imamovic A."/>
            <person name="Ireland A."/>
            <person name="Larimer J."/>
            <person name="McCowan C."/>
            <person name="Murphy C."/>
            <person name="Pearson M."/>
            <person name="Poon T.W."/>
            <person name="Priest M."/>
            <person name="Roberts A."/>
            <person name="Saif S."/>
            <person name="Shea T."/>
            <person name="Sisk P."/>
            <person name="Sykes S."/>
            <person name="Wortman J."/>
            <person name="Nusbaum C."/>
            <person name="Birren B."/>
        </authorList>
    </citation>
    <scope>NUCLEOTIDE SEQUENCE [LARGE SCALE GENOMIC DNA]</scope>
    <source>
        <strain evidence="6 7">P1976</strain>
    </source>
</reference>
<gene>
    <name evidence="6" type="ORF">F444_16799</name>
</gene>
<name>A0A080ZH41_PHYNI</name>
<evidence type="ECO:0000313" key="6">
    <source>
        <dbReference type="EMBL" id="ETO65952.1"/>
    </source>
</evidence>
<feature type="domain" description="Kazal-like" evidence="5">
    <location>
        <begin position="24"/>
        <end position="77"/>
    </location>
</feature>
<evidence type="ECO:0000256" key="3">
    <source>
        <dbReference type="ARBA" id="ARBA00023157"/>
    </source>
</evidence>
<feature type="region of interest" description="Disordered" evidence="4">
    <location>
        <begin position="205"/>
        <end position="234"/>
    </location>
</feature>
<keyword evidence="3" id="KW-1015">Disulfide bond</keyword>
<dbReference type="EMBL" id="ANJA01003126">
    <property type="protein sequence ID" value="ETO65952.1"/>
    <property type="molecule type" value="Genomic_DNA"/>
</dbReference>
<protein>
    <recommendedName>
        <fullName evidence="5">Kazal-like domain-containing protein</fullName>
    </recommendedName>
</protein>
<keyword evidence="1" id="KW-0646">Protease inhibitor</keyword>
<dbReference type="Pfam" id="PF00050">
    <property type="entry name" value="Kazal_1"/>
    <property type="match status" value="2"/>
</dbReference>
<sequence>MAYLEPTLVSISEPSASAALLVLMASSSSCHFGCLEIFNPVCASNGQTFGNACEFNRTKCASGNDTLVIVSHGACSSGNGSGSRSEDACLQEFACLDVYTPVCGSDQQTYSNECFLRRAQCFNGSLTLVHDEECNSSTINADEDFASSTSGSGICTESVCTKEFRPLCGSDGVTYSNECLFRNAQCVNTSLTLAFEGECSTLSTSSASGAEPGPVVGSDASTSSQSASSETDSADISRKSSTLISTMAVLLAVLTL</sequence>
<evidence type="ECO:0000313" key="7">
    <source>
        <dbReference type="Proteomes" id="UP000028582"/>
    </source>
</evidence>
<evidence type="ECO:0000256" key="4">
    <source>
        <dbReference type="SAM" id="MobiDB-lite"/>
    </source>
</evidence>